<sequence>MRSTIAGDGRMPMKRMRIRMMCGHWAVIDGDRPYREVAPQVRAIESSKCAACRANIVEPHMPRLWAADAAERERAERVRSLTWRRAAVLFKAAPADERGRFRRLFERVGRQTDASWWIAHERDALTVLAAEVGGERLD</sequence>
<accession>A0A5M9ZHM3</accession>
<evidence type="ECO:0000313" key="1">
    <source>
        <dbReference type="EMBL" id="KAA8826959.1"/>
    </source>
</evidence>
<dbReference type="EMBL" id="RZUH01000009">
    <property type="protein sequence ID" value="KAA8826959.1"/>
    <property type="molecule type" value="Genomic_DNA"/>
</dbReference>
<proteinExistence type="predicted"/>
<organism evidence="1 2">
    <name type="scientific">Bifidobacterium myosotis</name>
    <dbReference type="NCBI Taxonomy" id="1630166"/>
    <lineage>
        <taxon>Bacteria</taxon>
        <taxon>Bacillati</taxon>
        <taxon>Actinomycetota</taxon>
        <taxon>Actinomycetes</taxon>
        <taxon>Bifidobacteriales</taxon>
        <taxon>Bifidobacteriaceae</taxon>
        <taxon>Bifidobacterium</taxon>
    </lineage>
</organism>
<gene>
    <name evidence="1" type="ORF">EMO91_10535</name>
</gene>
<comment type="caution">
    <text evidence="1">The sequence shown here is derived from an EMBL/GenBank/DDBJ whole genome shotgun (WGS) entry which is preliminary data.</text>
</comment>
<dbReference type="RefSeq" id="WP_150379915.1">
    <property type="nucleotide sequence ID" value="NZ_RZUH01000009.1"/>
</dbReference>
<reference evidence="1 2" key="1">
    <citation type="journal article" date="2019" name="Syst. Appl. Microbiol.">
        <title>Characterization of Bifidobacterium species in feaces of the Egyptian fruit bat: Description of B. vespertilionis sp. nov. and B. rousetti sp. nov.</title>
        <authorList>
            <person name="Modesto M."/>
            <person name="Satti M."/>
            <person name="Watanabe K."/>
            <person name="Puglisi E."/>
            <person name="Morelli L."/>
            <person name="Huang C.-H."/>
            <person name="Liou J.-S."/>
            <person name="Miyashita M."/>
            <person name="Tamura T."/>
            <person name="Saito S."/>
            <person name="Mori K."/>
            <person name="Huang L."/>
            <person name="Sciavilla P."/>
            <person name="Sandri C."/>
            <person name="Spiezio C."/>
            <person name="Vitali F."/>
            <person name="Cavalieri D."/>
            <person name="Perpetuini G."/>
            <person name="Tofalo R."/>
            <person name="Bonetti A."/>
            <person name="Arita M."/>
            <person name="Mattarelli P."/>
        </authorList>
    </citation>
    <scope>NUCLEOTIDE SEQUENCE [LARGE SCALE GENOMIC DNA]</scope>
    <source>
        <strain evidence="1 2">RST17</strain>
    </source>
</reference>
<dbReference type="AlphaFoldDB" id="A0A5M9ZHM3"/>
<dbReference type="Proteomes" id="UP000410049">
    <property type="component" value="Unassembled WGS sequence"/>
</dbReference>
<protein>
    <submittedName>
        <fullName evidence="1">Uncharacterized protein</fullName>
    </submittedName>
</protein>
<name>A0A5M9ZHM3_9BIFI</name>
<evidence type="ECO:0000313" key="2">
    <source>
        <dbReference type="Proteomes" id="UP000410049"/>
    </source>
</evidence>